<reference evidence="1 2" key="1">
    <citation type="submission" date="2023-04" db="EMBL/GenBank/DDBJ databases">
        <title>Genome of Basidiobolus ranarum AG-B5.</title>
        <authorList>
            <person name="Stajich J.E."/>
            <person name="Carter-House D."/>
            <person name="Gryganskyi A."/>
        </authorList>
    </citation>
    <scope>NUCLEOTIDE SEQUENCE [LARGE SCALE GENOMIC DNA]</scope>
    <source>
        <strain evidence="1 2">AG-B5</strain>
    </source>
</reference>
<proteinExistence type="predicted"/>
<evidence type="ECO:0000313" key="2">
    <source>
        <dbReference type="Proteomes" id="UP001479436"/>
    </source>
</evidence>
<comment type="caution">
    <text evidence="1">The sequence shown here is derived from an EMBL/GenBank/DDBJ whole genome shotgun (WGS) entry which is preliminary data.</text>
</comment>
<gene>
    <name evidence="1" type="ORF">K7432_007126</name>
</gene>
<dbReference type="EMBL" id="JASJQH010007215">
    <property type="protein sequence ID" value="KAK9712475.1"/>
    <property type="molecule type" value="Genomic_DNA"/>
</dbReference>
<accession>A0ABR2W0J8</accession>
<sequence>MNLLAVFQYCCGSEEIQSYPEGFNPGRRPSALPLLQEMPFNEYEGCPTPGKFNQARRPSVLPLLDPTPNAPKKCLSIGKSALSEKLFLHPGNFKRESLLDCGGDLTKVKDLLRNVSFDDAISVGFNTVPEKPRVTTVKFTLTPEWARD</sequence>
<protein>
    <submittedName>
        <fullName evidence="1">Uncharacterized protein</fullName>
    </submittedName>
</protein>
<organism evidence="1 2">
    <name type="scientific">Basidiobolus ranarum</name>
    <dbReference type="NCBI Taxonomy" id="34480"/>
    <lineage>
        <taxon>Eukaryota</taxon>
        <taxon>Fungi</taxon>
        <taxon>Fungi incertae sedis</taxon>
        <taxon>Zoopagomycota</taxon>
        <taxon>Entomophthoromycotina</taxon>
        <taxon>Basidiobolomycetes</taxon>
        <taxon>Basidiobolales</taxon>
        <taxon>Basidiobolaceae</taxon>
        <taxon>Basidiobolus</taxon>
    </lineage>
</organism>
<dbReference type="Proteomes" id="UP001479436">
    <property type="component" value="Unassembled WGS sequence"/>
</dbReference>
<keyword evidence="2" id="KW-1185">Reference proteome</keyword>
<name>A0ABR2W0J8_9FUNG</name>
<evidence type="ECO:0000313" key="1">
    <source>
        <dbReference type="EMBL" id="KAK9712475.1"/>
    </source>
</evidence>